<accession>A0A644WWZ3</accession>
<comment type="caution">
    <text evidence="2">The sequence shown here is derived from an EMBL/GenBank/DDBJ whole genome shotgun (WGS) entry which is preliminary data.</text>
</comment>
<dbReference type="Pfam" id="PF09509">
    <property type="entry name" value="Hypoth_Ymh"/>
    <property type="match status" value="1"/>
</dbReference>
<dbReference type="NCBIfam" id="TIGR02391">
    <property type="entry name" value="hypoth_ymh"/>
    <property type="match status" value="1"/>
</dbReference>
<protein>
    <recommendedName>
        <fullName evidence="1">Conserved hypothetical protein CHP02391 domain-containing protein</fullName>
    </recommendedName>
</protein>
<sequence length="288" mass="32999">MGGCLVPDISLSEQQLKSICAVLADTNRGLTKKELSLTLQHCRIVAVDDGFRNIGNGMAYQIGFNKRDWLYSCFAYEVNTHQTFTRIYAFIESALNPISYTADERRDKYQWLYEEINKVLLLVGLQVQKDGKIASVPKASTLDEVDRRVNSLNKKLYDRAIHSEVKKYCIKDYLRKDYFDAVFEASKGLAERVRQITGLTNDGGELFQTAFSTKDPYIFFNSLQTESELSEFKGLKELLEAIFHLARNPEAHTPKVNWKVDETKALDILTLISFAHKYLDECRRIPGK</sequence>
<dbReference type="EMBL" id="VSSQ01001414">
    <property type="protein sequence ID" value="MPM08121.1"/>
    <property type="molecule type" value="Genomic_DNA"/>
</dbReference>
<dbReference type="AlphaFoldDB" id="A0A644WWZ3"/>
<gene>
    <name evidence="2" type="ORF">SDC9_54433</name>
</gene>
<name>A0A644WWZ3_9ZZZZ</name>
<proteinExistence type="predicted"/>
<feature type="domain" description="Conserved hypothetical protein CHP02391" evidence="1">
    <location>
        <begin position="160"/>
        <end position="278"/>
    </location>
</feature>
<reference evidence="2" key="1">
    <citation type="submission" date="2019-08" db="EMBL/GenBank/DDBJ databases">
        <authorList>
            <person name="Kucharzyk K."/>
            <person name="Murdoch R.W."/>
            <person name="Higgins S."/>
            <person name="Loffler F."/>
        </authorList>
    </citation>
    <scope>NUCLEOTIDE SEQUENCE</scope>
</reference>
<dbReference type="InterPro" id="IPR012654">
    <property type="entry name" value="CHP02391"/>
</dbReference>
<evidence type="ECO:0000313" key="2">
    <source>
        <dbReference type="EMBL" id="MPM08121.1"/>
    </source>
</evidence>
<organism evidence="2">
    <name type="scientific">bioreactor metagenome</name>
    <dbReference type="NCBI Taxonomy" id="1076179"/>
    <lineage>
        <taxon>unclassified sequences</taxon>
        <taxon>metagenomes</taxon>
        <taxon>ecological metagenomes</taxon>
    </lineage>
</organism>
<evidence type="ECO:0000259" key="1">
    <source>
        <dbReference type="Pfam" id="PF09509"/>
    </source>
</evidence>